<dbReference type="RefSeq" id="WP_377060514.1">
    <property type="nucleotide sequence ID" value="NZ_JBHSJJ010000001.1"/>
</dbReference>
<reference evidence="2" key="1">
    <citation type="journal article" date="2019" name="Int. J. Syst. Evol. Microbiol.">
        <title>The Global Catalogue of Microorganisms (GCM) 10K type strain sequencing project: providing services to taxonomists for standard genome sequencing and annotation.</title>
        <authorList>
            <consortium name="The Broad Institute Genomics Platform"/>
            <consortium name="The Broad Institute Genome Sequencing Center for Infectious Disease"/>
            <person name="Wu L."/>
            <person name="Ma J."/>
        </authorList>
    </citation>
    <scope>NUCLEOTIDE SEQUENCE [LARGE SCALE GENOMIC DNA]</scope>
    <source>
        <strain evidence="2">CGMCC 4.7466</strain>
    </source>
</reference>
<dbReference type="Proteomes" id="UP001595818">
    <property type="component" value="Unassembled WGS sequence"/>
</dbReference>
<accession>A0ABV9SV04</accession>
<proteinExistence type="predicted"/>
<comment type="caution">
    <text evidence="1">The sequence shown here is derived from an EMBL/GenBank/DDBJ whole genome shotgun (WGS) entry which is preliminary data.</text>
</comment>
<dbReference type="EMBL" id="JBHSJJ010000001">
    <property type="protein sequence ID" value="MFC4870190.1"/>
    <property type="molecule type" value="Genomic_DNA"/>
</dbReference>
<sequence>MLSLVLSTFTSADLHAQITYETDTVDVKKIVFNDTVPFIQEIGEVDTTGLLISSMYTFRRGMAFNPNDIPLTAPVKTGIPFFNIKEGGFTYSVKEGRKYIIYGINFMDNPDFVLEINGYVLNHETKLEELDVVFPHSFQNLNMGVSTHADIPENKKLDFFWVYGYEHPEKCPKPKWRIQLSFLDGELYKMIADKYSYYCTE</sequence>
<name>A0ABV9SV04_9BACT</name>
<organism evidence="1 2">
    <name type="scientific">Negadavirga shengliensis</name>
    <dbReference type="NCBI Taxonomy" id="1389218"/>
    <lineage>
        <taxon>Bacteria</taxon>
        <taxon>Pseudomonadati</taxon>
        <taxon>Bacteroidota</taxon>
        <taxon>Cytophagia</taxon>
        <taxon>Cytophagales</taxon>
        <taxon>Cyclobacteriaceae</taxon>
        <taxon>Negadavirga</taxon>
    </lineage>
</organism>
<gene>
    <name evidence="1" type="ORF">ACFPFU_00715</name>
</gene>
<evidence type="ECO:0000313" key="1">
    <source>
        <dbReference type="EMBL" id="MFC4870190.1"/>
    </source>
</evidence>
<evidence type="ECO:0000313" key="2">
    <source>
        <dbReference type="Proteomes" id="UP001595818"/>
    </source>
</evidence>
<keyword evidence="2" id="KW-1185">Reference proteome</keyword>
<protein>
    <submittedName>
        <fullName evidence="1">Uncharacterized protein</fullName>
    </submittedName>
</protein>